<dbReference type="AlphaFoldDB" id="A0AAW0ZVI8"/>
<evidence type="ECO:0000313" key="2">
    <source>
        <dbReference type="Proteomes" id="UP001432146"/>
    </source>
</evidence>
<reference evidence="1 2" key="1">
    <citation type="submission" date="2024-05" db="EMBL/GenBank/DDBJ databases">
        <title>The nuclear and mitochondrial genome assemblies of Tetragonisca angustula (Apidae: Meliponini), a tiny yet remarkable pollinator in the Neotropics.</title>
        <authorList>
            <person name="Ferrari R."/>
            <person name="Ricardo P.C."/>
            <person name="Dias F.C."/>
            <person name="Araujo N.S."/>
            <person name="Soares D.O."/>
            <person name="Zhou Q.-S."/>
            <person name="Zhu C.-D."/>
            <person name="Coutinho L."/>
            <person name="Airas M.C."/>
            <person name="Batista T.M."/>
        </authorList>
    </citation>
    <scope>NUCLEOTIDE SEQUENCE [LARGE SCALE GENOMIC DNA]</scope>
    <source>
        <strain evidence="1">ASF017062</strain>
        <tissue evidence="1">Abdomen</tissue>
    </source>
</reference>
<dbReference type="Proteomes" id="UP001432146">
    <property type="component" value="Unassembled WGS sequence"/>
</dbReference>
<gene>
    <name evidence="1" type="ORF">QLX08_006509</name>
</gene>
<organism evidence="1 2">
    <name type="scientific">Tetragonisca angustula</name>
    <dbReference type="NCBI Taxonomy" id="166442"/>
    <lineage>
        <taxon>Eukaryota</taxon>
        <taxon>Metazoa</taxon>
        <taxon>Ecdysozoa</taxon>
        <taxon>Arthropoda</taxon>
        <taxon>Hexapoda</taxon>
        <taxon>Insecta</taxon>
        <taxon>Pterygota</taxon>
        <taxon>Neoptera</taxon>
        <taxon>Endopterygota</taxon>
        <taxon>Hymenoptera</taxon>
        <taxon>Apocrita</taxon>
        <taxon>Aculeata</taxon>
        <taxon>Apoidea</taxon>
        <taxon>Anthophila</taxon>
        <taxon>Apidae</taxon>
        <taxon>Tetragonisca</taxon>
    </lineage>
</organism>
<evidence type="ECO:0000313" key="1">
    <source>
        <dbReference type="EMBL" id="KAK9301028.1"/>
    </source>
</evidence>
<proteinExistence type="predicted"/>
<dbReference type="EMBL" id="JAWNGG020000118">
    <property type="protein sequence ID" value="KAK9301028.1"/>
    <property type="molecule type" value="Genomic_DNA"/>
</dbReference>
<protein>
    <submittedName>
        <fullName evidence="1">Uncharacterized protein</fullName>
    </submittedName>
</protein>
<name>A0AAW0ZVI8_9HYME</name>
<comment type="caution">
    <text evidence="1">The sequence shown here is derived from an EMBL/GenBank/DDBJ whole genome shotgun (WGS) entry which is preliminary data.</text>
</comment>
<sequence length="68" mass="7563">MYCNWSSGLDKLKKKSRKARNLATIPTESQCQGSPSGTNEVSTLQFAQTEFALLLYTYPCSSVCFTCQ</sequence>
<accession>A0AAW0ZVI8</accession>
<keyword evidence="2" id="KW-1185">Reference proteome</keyword>